<protein>
    <recommendedName>
        <fullName evidence="1">RNase H type-1 domain-containing protein</fullName>
    </recommendedName>
</protein>
<comment type="caution">
    <text evidence="2">The sequence shown here is derived from an EMBL/GenBank/DDBJ whole genome shotgun (WGS) entry which is preliminary data.</text>
</comment>
<dbReference type="InterPro" id="IPR012337">
    <property type="entry name" value="RNaseH-like_sf"/>
</dbReference>
<dbReference type="PANTHER" id="PTHR47723">
    <property type="entry name" value="OS05G0353850 PROTEIN"/>
    <property type="match status" value="1"/>
</dbReference>
<dbReference type="InterPro" id="IPR036397">
    <property type="entry name" value="RNaseH_sf"/>
</dbReference>
<evidence type="ECO:0000313" key="2">
    <source>
        <dbReference type="EMBL" id="KAK9019626.1"/>
    </source>
</evidence>
<gene>
    <name evidence="2" type="ORF">V6N11_054141</name>
</gene>
<proteinExistence type="predicted"/>
<dbReference type="SUPFAM" id="SSF53098">
    <property type="entry name" value="Ribonuclease H-like"/>
    <property type="match status" value="1"/>
</dbReference>
<dbReference type="EMBL" id="JBBPBN010000017">
    <property type="protein sequence ID" value="KAK9019626.1"/>
    <property type="molecule type" value="Genomic_DNA"/>
</dbReference>
<sequence>MVSIYQLCFYAPRTSHSAAAPAAPAPWCPVNAGWVTLNTDDDVSHQSGQGSIGGIICDPNGNWIARFHRSINYANALQFELWAIHDNLLLAWSLGMECVQLQSNCLQAVSLTNAPDAAVCWNSIVRAIATLLNRAWVIDIIWIPRVANKLADLLAKMALGTSPRPTILDVPPDITRLLSLDMETAICRLALLVYFLDNHCI</sequence>
<evidence type="ECO:0000259" key="1">
    <source>
        <dbReference type="Pfam" id="PF13456"/>
    </source>
</evidence>
<dbReference type="Proteomes" id="UP001396334">
    <property type="component" value="Unassembled WGS sequence"/>
</dbReference>
<reference evidence="2 3" key="1">
    <citation type="journal article" date="2024" name="G3 (Bethesda)">
        <title>Genome assembly of Hibiscus sabdariffa L. provides insights into metabolisms of medicinal natural products.</title>
        <authorList>
            <person name="Kim T."/>
        </authorList>
    </citation>
    <scope>NUCLEOTIDE SEQUENCE [LARGE SCALE GENOMIC DNA]</scope>
    <source>
        <strain evidence="2">TK-2024</strain>
        <tissue evidence="2">Old leaves</tissue>
    </source>
</reference>
<name>A0ABR2S3N5_9ROSI</name>
<accession>A0ABR2S3N5</accession>
<organism evidence="2 3">
    <name type="scientific">Hibiscus sabdariffa</name>
    <name type="common">roselle</name>
    <dbReference type="NCBI Taxonomy" id="183260"/>
    <lineage>
        <taxon>Eukaryota</taxon>
        <taxon>Viridiplantae</taxon>
        <taxon>Streptophyta</taxon>
        <taxon>Embryophyta</taxon>
        <taxon>Tracheophyta</taxon>
        <taxon>Spermatophyta</taxon>
        <taxon>Magnoliopsida</taxon>
        <taxon>eudicotyledons</taxon>
        <taxon>Gunneridae</taxon>
        <taxon>Pentapetalae</taxon>
        <taxon>rosids</taxon>
        <taxon>malvids</taxon>
        <taxon>Malvales</taxon>
        <taxon>Malvaceae</taxon>
        <taxon>Malvoideae</taxon>
        <taxon>Hibiscus</taxon>
    </lineage>
</organism>
<dbReference type="Pfam" id="PF13456">
    <property type="entry name" value="RVT_3"/>
    <property type="match status" value="1"/>
</dbReference>
<evidence type="ECO:0000313" key="3">
    <source>
        <dbReference type="Proteomes" id="UP001396334"/>
    </source>
</evidence>
<dbReference type="CDD" id="cd06222">
    <property type="entry name" value="RNase_H_like"/>
    <property type="match status" value="1"/>
</dbReference>
<dbReference type="PANTHER" id="PTHR47723:SF19">
    <property type="entry name" value="POLYNUCLEOTIDYL TRANSFERASE, RIBONUCLEASE H-LIKE SUPERFAMILY PROTEIN"/>
    <property type="match status" value="1"/>
</dbReference>
<keyword evidence="3" id="KW-1185">Reference proteome</keyword>
<dbReference type="InterPro" id="IPR044730">
    <property type="entry name" value="RNase_H-like_dom_plant"/>
</dbReference>
<dbReference type="InterPro" id="IPR002156">
    <property type="entry name" value="RNaseH_domain"/>
</dbReference>
<feature type="domain" description="RNase H type-1" evidence="1">
    <location>
        <begin position="39"/>
        <end position="158"/>
    </location>
</feature>
<dbReference type="InterPro" id="IPR053151">
    <property type="entry name" value="RNase_H-like"/>
</dbReference>
<dbReference type="Gene3D" id="3.30.420.10">
    <property type="entry name" value="Ribonuclease H-like superfamily/Ribonuclease H"/>
    <property type="match status" value="1"/>
</dbReference>